<evidence type="ECO:0008006" key="3">
    <source>
        <dbReference type="Google" id="ProtNLM"/>
    </source>
</evidence>
<dbReference type="EMBL" id="BQKY01000002">
    <property type="protein sequence ID" value="GJN87897.1"/>
    <property type="molecule type" value="Genomic_DNA"/>
</dbReference>
<dbReference type="AlphaFoldDB" id="A0AAV5GEW6"/>
<dbReference type="Proteomes" id="UP001342314">
    <property type="component" value="Unassembled WGS sequence"/>
</dbReference>
<evidence type="ECO:0000313" key="2">
    <source>
        <dbReference type="Proteomes" id="UP001342314"/>
    </source>
</evidence>
<organism evidence="1 2">
    <name type="scientific">Rhodotorula paludigena</name>
    <dbReference type="NCBI Taxonomy" id="86838"/>
    <lineage>
        <taxon>Eukaryota</taxon>
        <taxon>Fungi</taxon>
        <taxon>Dikarya</taxon>
        <taxon>Basidiomycota</taxon>
        <taxon>Pucciniomycotina</taxon>
        <taxon>Microbotryomycetes</taxon>
        <taxon>Sporidiobolales</taxon>
        <taxon>Sporidiobolaceae</taxon>
        <taxon>Rhodotorula</taxon>
    </lineage>
</organism>
<sequence>MATLLALPPELLEQVLSHALPLEDPLTLPRALSLCLVHPRLTPLVRAFVWRSLTLRDAAQIDQVLASPHLEACAHRIRSLRFVPPREDGGIASQVGRLGTAETVDGPAVTRLLLRLKELWSAQSAEDLGLTGGIIFLDIASVDSLRPEVLEGNWLSDVRTLVLGPGFVLPTSRTLPLAFSFRLESLTLRNTHWQYLPPELLSAFLRAGLPQRRADGWHAGLKHLDLSGTYDVAGFDPFLQPLKSASLEEDDFVDLNGANVLETVESLLLPPFETAAHRHFGLAALSRCSPAMSTPPPSPSMGVEAPPTGKQHLRYLELPPLSSATSGTYDTVWAALEALLRGTNSTGLGTNTTEDTDDGDGLVEVGLRGWPTTALVETAQAVLAAAGLDSPPAPDGAQAPTRRGGVALKRLRFVRLLVPEELGKLPGGRGAELLDAAERSGIEIVCGPKGVELT</sequence>
<evidence type="ECO:0000313" key="1">
    <source>
        <dbReference type="EMBL" id="GJN87897.1"/>
    </source>
</evidence>
<protein>
    <recommendedName>
        <fullName evidence="3">F-box domain-containing protein</fullName>
    </recommendedName>
</protein>
<reference evidence="1 2" key="1">
    <citation type="submission" date="2021-12" db="EMBL/GenBank/DDBJ databases">
        <title>High titer production of polyol ester of fatty acids by Rhodotorula paludigena BS15 towards product separation-free biomass refinery.</title>
        <authorList>
            <person name="Mano J."/>
            <person name="Ono H."/>
            <person name="Tanaka T."/>
            <person name="Naito K."/>
            <person name="Sushida H."/>
            <person name="Ike M."/>
            <person name="Tokuyasu K."/>
            <person name="Kitaoka M."/>
        </authorList>
    </citation>
    <scope>NUCLEOTIDE SEQUENCE [LARGE SCALE GENOMIC DNA]</scope>
    <source>
        <strain evidence="1 2">BS15</strain>
    </source>
</reference>
<accession>A0AAV5GEW6</accession>
<gene>
    <name evidence="1" type="ORF">Rhopal_000852-T1</name>
</gene>
<keyword evidence="2" id="KW-1185">Reference proteome</keyword>
<proteinExistence type="predicted"/>
<comment type="caution">
    <text evidence="1">The sequence shown here is derived from an EMBL/GenBank/DDBJ whole genome shotgun (WGS) entry which is preliminary data.</text>
</comment>
<name>A0AAV5GEW6_9BASI</name>